<evidence type="ECO:0000256" key="7">
    <source>
        <dbReference type="ARBA" id="ARBA00023136"/>
    </source>
</evidence>
<dbReference type="Pfam" id="PF04290">
    <property type="entry name" value="DctQ"/>
    <property type="match status" value="1"/>
</dbReference>
<keyword evidence="13" id="KW-1185">Reference proteome</keyword>
<keyword evidence="3" id="KW-1003">Cell membrane</keyword>
<dbReference type="GO" id="GO:0005886">
    <property type="term" value="C:plasma membrane"/>
    <property type="evidence" value="ECO:0007669"/>
    <property type="project" value="UniProtKB-SubCell"/>
</dbReference>
<name>A0AAC8W327_9PROT</name>
<evidence type="ECO:0000256" key="8">
    <source>
        <dbReference type="ARBA" id="ARBA00038436"/>
    </source>
</evidence>
<comment type="subunit">
    <text evidence="9">The complex comprises the extracytoplasmic solute receptor protein and the two transmembrane proteins.</text>
</comment>
<evidence type="ECO:0000259" key="11">
    <source>
        <dbReference type="Pfam" id="PF04290"/>
    </source>
</evidence>
<evidence type="ECO:0000256" key="10">
    <source>
        <dbReference type="SAM" id="MobiDB-lite"/>
    </source>
</evidence>
<accession>A0AAC8W327</accession>
<keyword evidence="6 9" id="KW-1133">Transmembrane helix</keyword>
<dbReference type="RefSeq" id="WP_045583652.1">
    <property type="nucleotide sequence ID" value="NZ_CP012404.1"/>
</dbReference>
<comment type="subcellular location">
    <subcellularLocation>
        <location evidence="1 9">Cell inner membrane</location>
        <topology evidence="1 9">Multi-pass membrane protein</topology>
    </subcellularLocation>
</comment>
<evidence type="ECO:0000256" key="3">
    <source>
        <dbReference type="ARBA" id="ARBA00022475"/>
    </source>
</evidence>
<comment type="similarity">
    <text evidence="8 9">Belongs to the TRAP transporter small permease family.</text>
</comment>
<dbReference type="AlphaFoldDB" id="A0AAC8W327"/>
<feature type="transmembrane region" description="Helical" evidence="9">
    <location>
        <begin position="86"/>
        <end position="107"/>
    </location>
</feature>
<evidence type="ECO:0000256" key="6">
    <source>
        <dbReference type="ARBA" id="ARBA00022989"/>
    </source>
</evidence>
<evidence type="ECO:0000256" key="5">
    <source>
        <dbReference type="ARBA" id="ARBA00022692"/>
    </source>
</evidence>
<comment type="function">
    <text evidence="9">Part of the tripartite ATP-independent periplasmic (TRAP) transport system.</text>
</comment>
<protein>
    <recommendedName>
        <fullName evidence="9">TRAP transporter small permease protein</fullName>
    </recommendedName>
</protein>
<evidence type="ECO:0000313" key="13">
    <source>
        <dbReference type="Proteomes" id="UP000069935"/>
    </source>
</evidence>
<proteinExistence type="inferred from homology"/>
<feature type="region of interest" description="Disordered" evidence="10">
    <location>
        <begin position="159"/>
        <end position="196"/>
    </location>
</feature>
<evidence type="ECO:0000256" key="1">
    <source>
        <dbReference type="ARBA" id="ARBA00004429"/>
    </source>
</evidence>
<dbReference type="GO" id="GO:0022857">
    <property type="term" value="F:transmembrane transporter activity"/>
    <property type="evidence" value="ECO:0007669"/>
    <property type="project" value="UniProtKB-UniRule"/>
</dbReference>
<keyword evidence="4 9" id="KW-0997">Cell inner membrane</keyword>
<gene>
    <name evidence="12" type="ORF">AL072_23740</name>
</gene>
<reference evidence="13" key="1">
    <citation type="submission" date="2015-08" db="EMBL/GenBank/DDBJ databases">
        <title>Complete Genome Sequence of Azospirillum thiophilum BV-S.</title>
        <authorList>
            <person name="Fomenkov A."/>
            <person name="Vincze T."/>
            <person name="Grabovich M."/>
            <person name="Dubinina G."/>
            <person name="Orlova M."/>
            <person name="Belousova E."/>
            <person name="Roberts R.J."/>
        </authorList>
    </citation>
    <scope>NUCLEOTIDE SEQUENCE [LARGE SCALE GENOMIC DNA]</scope>
    <source>
        <strain evidence="13">BV-S</strain>
    </source>
</reference>
<evidence type="ECO:0000256" key="2">
    <source>
        <dbReference type="ARBA" id="ARBA00022448"/>
    </source>
</evidence>
<comment type="caution">
    <text evidence="9">Lacks conserved residue(s) required for the propagation of feature annotation.</text>
</comment>
<dbReference type="InterPro" id="IPR007387">
    <property type="entry name" value="TRAP_DctQ"/>
</dbReference>
<evidence type="ECO:0000313" key="12">
    <source>
        <dbReference type="EMBL" id="ALG74031.1"/>
    </source>
</evidence>
<dbReference type="EMBL" id="CP012404">
    <property type="protein sequence ID" value="ALG74031.1"/>
    <property type="molecule type" value="Genomic_DNA"/>
</dbReference>
<evidence type="ECO:0000256" key="9">
    <source>
        <dbReference type="RuleBase" id="RU369079"/>
    </source>
</evidence>
<keyword evidence="7 9" id="KW-0472">Membrane</keyword>
<organism evidence="12 13">
    <name type="scientific">Azospirillum thiophilum</name>
    <dbReference type="NCBI Taxonomy" id="528244"/>
    <lineage>
        <taxon>Bacteria</taxon>
        <taxon>Pseudomonadati</taxon>
        <taxon>Pseudomonadota</taxon>
        <taxon>Alphaproteobacteria</taxon>
        <taxon>Rhodospirillales</taxon>
        <taxon>Azospirillaceae</taxon>
        <taxon>Azospirillum</taxon>
    </lineage>
</organism>
<keyword evidence="2 9" id="KW-0813">Transport</keyword>
<dbReference type="GO" id="GO:0015740">
    <property type="term" value="P:C4-dicarboxylate transport"/>
    <property type="evidence" value="ECO:0007669"/>
    <property type="project" value="TreeGrafter"/>
</dbReference>
<sequence>MKRVADLLERITEWIMALMLAVMVGLVFGNVVLRYIFNSGIVAAEEIARLMFVWLVFLGATVALRHQRHLGLEILQSRLPAKVRRICAVIAHLLMLYALWLFIQGSWIQLLIGMETFSTVLRFPMAFYAAAGFFPAIAMALTVLTNLWKIVTDQPDARVPGDPDTTLDHPESHGPAVAPPAPAPGVQGGKTAAAKH</sequence>
<keyword evidence="5 9" id="KW-0812">Transmembrane</keyword>
<dbReference type="Proteomes" id="UP000069935">
    <property type="component" value="Chromosome 4"/>
</dbReference>
<dbReference type="PANTHER" id="PTHR35011">
    <property type="entry name" value="2,3-DIKETO-L-GULONATE TRAP TRANSPORTER SMALL PERMEASE PROTEIN YIAM"/>
    <property type="match status" value="1"/>
</dbReference>
<feature type="transmembrane region" description="Helical" evidence="9">
    <location>
        <begin position="12"/>
        <end position="35"/>
    </location>
</feature>
<evidence type="ECO:0000256" key="4">
    <source>
        <dbReference type="ARBA" id="ARBA00022519"/>
    </source>
</evidence>
<reference evidence="12 13" key="2">
    <citation type="journal article" date="2016" name="Genome Announc.">
        <title>Complete Genome Sequence of a Strain of Azospirillum thiophilum Isolated from a Sulfide Spring.</title>
        <authorList>
            <person name="Fomenkov A."/>
            <person name="Vincze T."/>
            <person name="Grabovich M."/>
            <person name="Anton B.P."/>
            <person name="Dubinina G."/>
            <person name="Orlova M."/>
            <person name="Belousova E."/>
            <person name="Roberts R.J."/>
        </authorList>
    </citation>
    <scope>NUCLEOTIDE SEQUENCE [LARGE SCALE GENOMIC DNA]</scope>
    <source>
        <strain evidence="12 13">BV-S</strain>
    </source>
</reference>
<dbReference type="PANTHER" id="PTHR35011:SF2">
    <property type="entry name" value="2,3-DIKETO-L-GULONATE TRAP TRANSPORTER SMALL PERMEASE PROTEIN YIAM"/>
    <property type="match status" value="1"/>
</dbReference>
<dbReference type="InterPro" id="IPR055348">
    <property type="entry name" value="DctQ"/>
</dbReference>
<dbReference type="KEGG" id="ati:AL072_23740"/>
<feature type="domain" description="Tripartite ATP-independent periplasmic transporters DctQ component" evidence="11">
    <location>
        <begin position="23"/>
        <end position="151"/>
    </location>
</feature>
<feature type="transmembrane region" description="Helical" evidence="9">
    <location>
        <begin position="127"/>
        <end position="148"/>
    </location>
</feature>
<feature type="compositionally biased region" description="Basic and acidic residues" evidence="10">
    <location>
        <begin position="159"/>
        <end position="172"/>
    </location>
</feature>